<dbReference type="OrthoDB" id="5424692at2759"/>
<feature type="compositionally biased region" description="Pro residues" evidence="2">
    <location>
        <begin position="364"/>
        <end position="375"/>
    </location>
</feature>
<feature type="compositionally biased region" description="Basic and acidic residues" evidence="2">
    <location>
        <begin position="183"/>
        <end position="199"/>
    </location>
</feature>
<evidence type="ECO:0000313" key="3">
    <source>
        <dbReference type="EMBL" id="PGH16547.1"/>
    </source>
</evidence>
<feature type="compositionally biased region" description="Low complexity" evidence="2">
    <location>
        <begin position="211"/>
        <end position="227"/>
    </location>
</feature>
<gene>
    <name evidence="3" type="ORF">AJ79_01653</name>
</gene>
<feature type="coiled-coil region" evidence="1">
    <location>
        <begin position="495"/>
        <end position="522"/>
    </location>
</feature>
<dbReference type="AlphaFoldDB" id="A0A2B7Y7G1"/>
<protein>
    <recommendedName>
        <fullName evidence="5">Serine/arginine repetitive matrix protein 1</fullName>
    </recommendedName>
</protein>
<evidence type="ECO:0000313" key="4">
    <source>
        <dbReference type="Proteomes" id="UP000223968"/>
    </source>
</evidence>
<evidence type="ECO:0000256" key="2">
    <source>
        <dbReference type="SAM" id="MobiDB-lite"/>
    </source>
</evidence>
<organism evidence="3 4">
    <name type="scientific">Helicocarpus griseus UAMH5409</name>
    <dbReference type="NCBI Taxonomy" id="1447875"/>
    <lineage>
        <taxon>Eukaryota</taxon>
        <taxon>Fungi</taxon>
        <taxon>Dikarya</taxon>
        <taxon>Ascomycota</taxon>
        <taxon>Pezizomycotina</taxon>
        <taxon>Eurotiomycetes</taxon>
        <taxon>Eurotiomycetidae</taxon>
        <taxon>Onygenales</taxon>
        <taxon>Ajellomycetaceae</taxon>
        <taxon>Helicocarpus</taxon>
    </lineage>
</organism>
<proteinExistence type="predicted"/>
<feature type="compositionally biased region" description="Pro residues" evidence="2">
    <location>
        <begin position="166"/>
        <end position="179"/>
    </location>
</feature>
<feature type="compositionally biased region" description="Low complexity" evidence="2">
    <location>
        <begin position="445"/>
        <end position="455"/>
    </location>
</feature>
<feature type="compositionally biased region" description="Basic and acidic residues" evidence="2">
    <location>
        <begin position="148"/>
        <end position="165"/>
    </location>
</feature>
<reference evidence="3 4" key="1">
    <citation type="submission" date="2017-10" db="EMBL/GenBank/DDBJ databases">
        <title>Comparative genomics in systemic dimorphic fungi from Ajellomycetaceae.</title>
        <authorList>
            <person name="Munoz J.F."/>
            <person name="Mcewen J.G."/>
            <person name="Clay O.K."/>
            <person name="Cuomo C.A."/>
        </authorList>
    </citation>
    <scope>NUCLEOTIDE SEQUENCE [LARGE SCALE GENOMIC DNA]</scope>
    <source>
        <strain evidence="3 4">UAMH5409</strain>
    </source>
</reference>
<keyword evidence="1" id="KW-0175">Coiled coil</keyword>
<feature type="compositionally biased region" description="Basic and acidic residues" evidence="2">
    <location>
        <begin position="538"/>
        <end position="549"/>
    </location>
</feature>
<dbReference type="STRING" id="1447875.A0A2B7Y7G1"/>
<feature type="compositionally biased region" description="Basic residues" evidence="2">
    <location>
        <begin position="109"/>
        <end position="118"/>
    </location>
</feature>
<dbReference type="Proteomes" id="UP000223968">
    <property type="component" value="Unassembled WGS sequence"/>
</dbReference>
<accession>A0A2B7Y7G1</accession>
<keyword evidence="4" id="KW-1185">Reference proteome</keyword>
<feature type="region of interest" description="Disordered" evidence="2">
    <location>
        <begin position="1"/>
        <end position="473"/>
    </location>
</feature>
<comment type="caution">
    <text evidence="3">The sequence shown here is derived from an EMBL/GenBank/DDBJ whole genome shotgun (WGS) entry which is preliminary data.</text>
</comment>
<evidence type="ECO:0008006" key="5">
    <source>
        <dbReference type="Google" id="ProtNLM"/>
    </source>
</evidence>
<name>A0A2B7Y7G1_9EURO</name>
<dbReference type="EMBL" id="PDNB01000016">
    <property type="protein sequence ID" value="PGH16547.1"/>
    <property type="molecule type" value="Genomic_DNA"/>
</dbReference>
<feature type="compositionally biased region" description="Basic and acidic residues" evidence="2">
    <location>
        <begin position="1"/>
        <end position="37"/>
    </location>
</feature>
<evidence type="ECO:0000256" key="1">
    <source>
        <dbReference type="SAM" id="Coils"/>
    </source>
</evidence>
<sequence>MDRDRDRRYDDGRRFGESYRPGADRPRRPSPRGDIRFVRSPPPRPRSPLRPAADTWAPDRGRPRSRSPPGGFRRRSRSPFFRGGRDPVSSYNPRVRRPSPGPMRDIRRSPPRPRRSRTPPRFARERSPLPLKRVRDPSPMNSYYPRSPKRERVASPARPRYERPRSPPFPDLPRGPPPRARSRSLERGELRREMPGERTWRRRSPSPILPPSGRNSGQGSTSTSRRSSPPPQLNDRPSMSRGGPMARSPANLPPRTQYEPRPPAMSPSYPMRSPPHRPIEPPRGPSSRPMSPPKGPSRRLPSPRLPERPMRPASGSDNERSSESQWQNSRAQRPPSPGPQNGTRPPRIPSQPQAFNKPQAATPPSGPSTIPPPTGPQGRANNTLLAAPTRPRGGPPHPSTRDGPPPREGSWSGPSRHASPPMHHKTPTGPRAGSNYESHRPPPFRRGSSSSTPYSHPHPHPRPQRPTNYLSGLPSIIPGGKLLASGIDPSRAKRLAQLEVDREKLLEQIEEKQRTKRAGLREWERLSRESSTGALRSELAEGHLQRMTEGDGLGGAAF</sequence>
<feature type="region of interest" description="Disordered" evidence="2">
    <location>
        <begin position="527"/>
        <end position="558"/>
    </location>
</feature>